<gene>
    <name evidence="1" type="ORF">LCGC14_0112870</name>
</gene>
<organism evidence="1">
    <name type="scientific">marine sediment metagenome</name>
    <dbReference type="NCBI Taxonomy" id="412755"/>
    <lineage>
        <taxon>unclassified sequences</taxon>
        <taxon>metagenomes</taxon>
        <taxon>ecological metagenomes</taxon>
    </lineage>
</organism>
<evidence type="ECO:0008006" key="2">
    <source>
        <dbReference type="Google" id="ProtNLM"/>
    </source>
</evidence>
<dbReference type="Gene3D" id="3.40.630.30">
    <property type="match status" value="1"/>
</dbReference>
<comment type="caution">
    <text evidence="1">The sequence shown here is derived from an EMBL/GenBank/DDBJ whole genome shotgun (WGS) entry which is preliminary data.</text>
</comment>
<proteinExistence type="predicted"/>
<dbReference type="AlphaFoldDB" id="A0A0F9XR58"/>
<sequence length="139" mass="15628">MAGTLNCRQETPEDRPAVLDLVESVYNKRPEEKIFPDDRLVVEEDGNIVGFAALYRLDDVVIGAVDWCAIEDGRDAADTTAILGCLIEGMRTLKTRYNLRAIMLHTPYDEIRQHLGAADLQIGEQKIRRLSFSNPPLQT</sequence>
<protein>
    <recommendedName>
        <fullName evidence="2">N-acetyltransferase domain-containing protein</fullName>
    </recommendedName>
</protein>
<dbReference type="InterPro" id="IPR016181">
    <property type="entry name" value="Acyl_CoA_acyltransferase"/>
</dbReference>
<accession>A0A0F9XR58</accession>
<dbReference type="SUPFAM" id="SSF55729">
    <property type="entry name" value="Acyl-CoA N-acyltransferases (Nat)"/>
    <property type="match status" value="1"/>
</dbReference>
<reference evidence="1" key="1">
    <citation type="journal article" date="2015" name="Nature">
        <title>Complex archaea that bridge the gap between prokaryotes and eukaryotes.</title>
        <authorList>
            <person name="Spang A."/>
            <person name="Saw J.H."/>
            <person name="Jorgensen S.L."/>
            <person name="Zaremba-Niedzwiedzka K."/>
            <person name="Martijn J."/>
            <person name="Lind A.E."/>
            <person name="van Eijk R."/>
            <person name="Schleper C."/>
            <person name="Guy L."/>
            <person name="Ettema T.J."/>
        </authorList>
    </citation>
    <scope>NUCLEOTIDE SEQUENCE</scope>
</reference>
<name>A0A0F9XR58_9ZZZZ</name>
<dbReference type="EMBL" id="LAZR01000033">
    <property type="protein sequence ID" value="KKO01932.1"/>
    <property type="molecule type" value="Genomic_DNA"/>
</dbReference>
<evidence type="ECO:0000313" key="1">
    <source>
        <dbReference type="EMBL" id="KKO01932.1"/>
    </source>
</evidence>